<feature type="region of interest" description="Disordered" evidence="1">
    <location>
        <begin position="236"/>
        <end position="289"/>
    </location>
</feature>
<dbReference type="OrthoDB" id="3245657at2759"/>
<evidence type="ECO:0000256" key="1">
    <source>
        <dbReference type="SAM" id="MobiDB-lite"/>
    </source>
</evidence>
<dbReference type="AlphaFoldDB" id="A0A8H5M1C8"/>
<evidence type="ECO:0000313" key="5">
    <source>
        <dbReference type="Proteomes" id="UP000565441"/>
    </source>
</evidence>
<evidence type="ECO:0000256" key="2">
    <source>
        <dbReference type="SAM" id="Phobius"/>
    </source>
</evidence>
<feature type="compositionally biased region" description="Polar residues" evidence="1">
    <location>
        <begin position="241"/>
        <end position="287"/>
    </location>
</feature>
<dbReference type="Proteomes" id="UP000565441">
    <property type="component" value="Unassembled WGS sequence"/>
</dbReference>
<evidence type="ECO:0008006" key="6">
    <source>
        <dbReference type="Google" id="ProtNLM"/>
    </source>
</evidence>
<feature type="signal peptide" evidence="3">
    <location>
        <begin position="1"/>
        <end position="24"/>
    </location>
</feature>
<keyword evidence="5" id="KW-1185">Reference proteome</keyword>
<feature type="chain" id="PRO_5034346978" description="Transmembrane protein" evidence="3">
    <location>
        <begin position="25"/>
        <end position="360"/>
    </location>
</feature>
<sequence length="360" mass="38554">MLPAQRLGLLRIIFITLLVLQSQAALQNITIDDTVADPLSGQKIIYQPTGAWNSGADCIRCTARPDESEAFNGTWHDSTFNSLPGSNDYPNTVISASAAFNGTAVYVVCILARTTSGPTGNSDMTFLIDGDIVGTFVKPAPGTTGFDYNVTVYSNTSLAPGTHTITVQNGHVNGPKSLVILDRIVYTTNIPGDQPSKTNTGAIAGAVVGSVVFSLAVVLLLLFLYRNRRRRLNDKSKDHQINSFPPNNSALPQPAPSMNGSHFRTSQWTSSNTVPTVNPNLRATNPDPSFDPYQGYMGYTVRGTSKAARMESSSAPQAATYSGTRHRNSVLSTSDAPPAYEDPATILSNQGRSVGRKVRI</sequence>
<dbReference type="Gene3D" id="2.60.120.260">
    <property type="entry name" value="Galactose-binding domain-like"/>
    <property type="match status" value="1"/>
</dbReference>
<evidence type="ECO:0000256" key="3">
    <source>
        <dbReference type="SAM" id="SignalP"/>
    </source>
</evidence>
<name>A0A8H5M1C8_9AGAR</name>
<keyword evidence="2" id="KW-1133">Transmembrane helix</keyword>
<feature type="region of interest" description="Disordered" evidence="1">
    <location>
        <begin position="307"/>
        <end position="345"/>
    </location>
</feature>
<keyword evidence="2" id="KW-0812">Transmembrane</keyword>
<keyword evidence="2" id="KW-0472">Membrane</keyword>
<accession>A0A8H5M1C8</accession>
<comment type="caution">
    <text evidence="4">The sequence shown here is derived from an EMBL/GenBank/DDBJ whole genome shotgun (WGS) entry which is preliminary data.</text>
</comment>
<reference evidence="4 5" key="1">
    <citation type="journal article" date="2020" name="ISME J.">
        <title>Uncovering the hidden diversity of litter-decomposition mechanisms in mushroom-forming fungi.</title>
        <authorList>
            <person name="Floudas D."/>
            <person name="Bentzer J."/>
            <person name="Ahren D."/>
            <person name="Johansson T."/>
            <person name="Persson P."/>
            <person name="Tunlid A."/>
        </authorList>
    </citation>
    <scope>NUCLEOTIDE SEQUENCE [LARGE SCALE GENOMIC DNA]</scope>
    <source>
        <strain evidence="4 5">CBS 661.87</strain>
    </source>
</reference>
<keyword evidence="3" id="KW-0732">Signal</keyword>
<feature type="transmembrane region" description="Helical" evidence="2">
    <location>
        <begin position="202"/>
        <end position="225"/>
    </location>
</feature>
<feature type="compositionally biased region" description="Polar residues" evidence="1">
    <location>
        <begin position="311"/>
        <end position="335"/>
    </location>
</feature>
<evidence type="ECO:0000313" key="4">
    <source>
        <dbReference type="EMBL" id="KAF5377227.1"/>
    </source>
</evidence>
<protein>
    <recommendedName>
        <fullName evidence="6">Transmembrane protein</fullName>
    </recommendedName>
</protein>
<dbReference type="EMBL" id="JAACJP010000024">
    <property type="protein sequence ID" value="KAF5377227.1"/>
    <property type="molecule type" value="Genomic_DNA"/>
</dbReference>
<proteinExistence type="predicted"/>
<gene>
    <name evidence="4" type="ORF">D9615_006346</name>
</gene>
<organism evidence="4 5">
    <name type="scientific">Tricholomella constricta</name>
    <dbReference type="NCBI Taxonomy" id="117010"/>
    <lineage>
        <taxon>Eukaryota</taxon>
        <taxon>Fungi</taxon>
        <taxon>Dikarya</taxon>
        <taxon>Basidiomycota</taxon>
        <taxon>Agaricomycotina</taxon>
        <taxon>Agaricomycetes</taxon>
        <taxon>Agaricomycetidae</taxon>
        <taxon>Agaricales</taxon>
        <taxon>Tricholomatineae</taxon>
        <taxon>Lyophyllaceae</taxon>
        <taxon>Tricholomella</taxon>
    </lineage>
</organism>